<dbReference type="EMBL" id="GBXM01057771">
    <property type="protein sequence ID" value="JAH50806.1"/>
    <property type="molecule type" value="Transcribed_RNA"/>
</dbReference>
<feature type="region of interest" description="Disordered" evidence="1">
    <location>
        <begin position="1"/>
        <end position="33"/>
    </location>
</feature>
<accession>A0A0E9TB40</accession>
<name>A0A0E9TB40_ANGAN</name>
<evidence type="ECO:0000256" key="1">
    <source>
        <dbReference type="SAM" id="MobiDB-lite"/>
    </source>
</evidence>
<reference evidence="2" key="2">
    <citation type="journal article" date="2015" name="Fish Shellfish Immunol.">
        <title>Early steps in the European eel (Anguilla anguilla)-Vibrio vulnificus interaction in the gills: Role of the RtxA13 toxin.</title>
        <authorList>
            <person name="Callol A."/>
            <person name="Pajuelo D."/>
            <person name="Ebbesson L."/>
            <person name="Teles M."/>
            <person name="MacKenzie S."/>
            <person name="Amaro C."/>
        </authorList>
    </citation>
    <scope>NUCLEOTIDE SEQUENCE</scope>
</reference>
<dbReference type="AlphaFoldDB" id="A0A0E9TB40"/>
<proteinExistence type="predicted"/>
<organism evidence="2">
    <name type="scientific">Anguilla anguilla</name>
    <name type="common">European freshwater eel</name>
    <name type="synonym">Muraena anguilla</name>
    <dbReference type="NCBI Taxonomy" id="7936"/>
    <lineage>
        <taxon>Eukaryota</taxon>
        <taxon>Metazoa</taxon>
        <taxon>Chordata</taxon>
        <taxon>Craniata</taxon>
        <taxon>Vertebrata</taxon>
        <taxon>Euteleostomi</taxon>
        <taxon>Actinopterygii</taxon>
        <taxon>Neopterygii</taxon>
        <taxon>Teleostei</taxon>
        <taxon>Anguilliformes</taxon>
        <taxon>Anguillidae</taxon>
        <taxon>Anguilla</taxon>
    </lineage>
</organism>
<evidence type="ECO:0000313" key="2">
    <source>
        <dbReference type="EMBL" id="JAH50806.1"/>
    </source>
</evidence>
<reference evidence="2" key="1">
    <citation type="submission" date="2014-11" db="EMBL/GenBank/DDBJ databases">
        <authorList>
            <person name="Amaro Gonzalez C."/>
        </authorList>
    </citation>
    <scope>NUCLEOTIDE SEQUENCE</scope>
</reference>
<sequence length="33" mass="3843">MHNAEEENVAYSMHNRISRPIHSSCEVENDNTQ</sequence>
<protein>
    <submittedName>
        <fullName evidence="2">Uncharacterized protein</fullName>
    </submittedName>
</protein>